<reference evidence="8 9" key="1">
    <citation type="submission" date="2024-02" db="EMBL/GenBank/DDBJ databases">
        <authorList>
            <person name="Daric V."/>
            <person name="Darras S."/>
        </authorList>
    </citation>
    <scope>NUCLEOTIDE SEQUENCE [LARGE SCALE GENOMIC DNA]</scope>
</reference>
<dbReference type="PROSITE" id="PS51393">
    <property type="entry name" value="LIPOXYGENASE_3"/>
    <property type="match status" value="1"/>
</dbReference>
<keyword evidence="2" id="KW-0223">Dioxygenase</keyword>
<name>A0ABP0FHD5_CLALP</name>
<keyword evidence="9" id="KW-1185">Reference proteome</keyword>
<dbReference type="Pfam" id="PF01477">
    <property type="entry name" value="PLAT"/>
    <property type="match status" value="1"/>
</dbReference>
<dbReference type="SMART" id="SM00308">
    <property type="entry name" value="LH2"/>
    <property type="match status" value="1"/>
</dbReference>
<comment type="caution">
    <text evidence="8">The sequence shown here is derived from an EMBL/GenBank/DDBJ whole genome shotgun (WGS) entry which is preliminary data.</text>
</comment>
<dbReference type="Gene3D" id="1.20.245.10">
    <property type="entry name" value="Lipoxygenase-1, Domain 5"/>
    <property type="match status" value="1"/>
</dbReference>
<proteinExistence type="predicted"/>
<evidence type="ECO:0000256" key="2">
    <source>
        <dbReference type="ARBA" id="ARBA00022964"/>
    </source>
</evidence>
<sequence length="691" mass="78853">MEGGCSKDVQVSEKKISYHITVKTSDAYRNAGTDSSVHVELLGQNGNESTGFLELRHILKNDFEKGQKEHFSITAKDVGMPIILRIKLENLHKDDEWFCEYVTITICENGDKATFPIYDWVVNGIEVVRGEGVLPQNVSNRYIKALREREIEENLYLYEWVRTPTPEDIGWGLPRYVNASKYQELPPLFKRTAIREKDVDGNRFSAAVKAALSFVEASISPVKSLDTYHRFADAFDLEQQTPNFLDDWDTDEGMGRQVLTGISPLMVSRCTSLPDYFNVTNDDVYKFLSGNQTLEEEMEAGKIYISDYKAALGGVERNVVKGKELYCPDAVGLFYVNDEGKFLPIAIQLVPGDRVYFFTPEDNNRWLLAKMYFRCAGTSEHEWVYHFLLTHNIVEPFAVALFRCLSRAHPVYKLLRPHLQTVSAINTDARTQLIEPNSLANQAIAVSATALSRKAFETFTLEDLVIPKRLKKQGIDEPSLLPNNYYRDDILALWKIMEKFVGSVLRYYYKCDADICEDYELQNWAEDVAKRGLAWQDDNTRGMPTEITSIDELIEICVTLMFTSSAQHAAVNFGQFETYKFAPNCPSNMRLPPPKKDDEVSDELVLRSLPSADSSIKVVALTYALSAFSPNEVYLGHYPDRLFCEQDVLTMMEQYREDLSAESDRIRKRNEGLHHPYTFLLPDRVPNSIAI</sequence>
<evidence type="ECO:0000256" key="4">
    <source>
        <dbReference type="ARBA" id="ARBA00023098"/>
    </source>
</evidence>
<dbReference type="InterPro" id="IPR000907">
    <property type="entry name" value="LipOase"/>
</dbReference>
<evidence type="ECO:0000256" key="1">
    <source>
        <dbReference type="ARBA" id="ARBA00022723"/>
    </source>
</evidence>
<dbReference type="EMBL" id="CAWYQH010000057">
    <property type="protein sequence ID" value="CAK8679088.1"/>
    <property type="molecule type" value="Genomic_DNA"/>
</dbReference>
<dbReference type="PANTHER" id="PTHR11771">
    <property type="entry name" value="LIPOXYGENASE"/>
    <property type="match status" value="1"/>
</dbReference>
<dbReference type="SUPFAM" id="SSF49723">
    <property type="entry name" value="Lipase/lipooxygenase domain (PLAT/LH2 domain)"/>
    <property type="match status" value="1"/>
</dbReference>
<dbReference type="InterPro" id="IPR013819">
    <property type="entry name" value="LipOase_C"/>
</dbReference>
<dbReference type="InterPro" id="IPR036226">
    <property type="entry name" value="LipOase_C_sf"/>
</dbReference>
<dbReference type="Proteomes" id="UP001642483">
    <property type="component" value="Unassembled WGS sequence"/>
</dbReference>
<dbReference type="PRINTS" id="PR00087">
    <property type="entry name" value="LIPOXYGENASE"/>
</dbReference>
<dbReference type="Gene3D" id="3.10.450.60">
    <property type="match status" value="1"/>
</dbReference>
<evidence type="ECO:0000313" key="9">
    <source>
        <dbReference type="Proteomes" id="UP001642483"/>
    </source>
</evidence>
<accession>A0ABP0FHD5</accession>
<dbReference type="InterPro" id="IPR036392">
    <property type="entry name" value="PLAT/LH2_dom_sf"/>
</dbReference>
<evidence type="ECO:0000256" key="5">
    <source>
        <dbReference type="PROSITE-ProRule" id="PRU00152"/>
    </source>
</evidence>
<dbReference type="SUPFAM" id="SSF48484">
    <property type="entry name" value="Lipoxigenase"/>
    <property type="match status" value="1"/>
</dbReference>
<keyword evidence="3" id="KW-0560">Oxidoreductase</keyword>
<dbReference type="InterPro" id="IPR020834">
    <property type="entry name" value="LipOase_CS"/>
</dbReference>
<organism evidence="8 9">
    <name type="scientific">Clavelina lepadiformis</name>
    <name type="common">Light-bulb sea squirt</name>
    <name type="synonym">Ascidia lepadiformis</name>
    <dbReference type="NCBI Taxonomy" id="159417"/>
    <lineage>
        <taxon>Eukaryota</taxon>
        <taxon>Metazoa</taxon>
        <taxon>Chordata</taxon>
        <taxon>Tunicata</taxon>
        <taxon>Ascidiacea</taxon>
        <taxon>Aplousobranchia</taxon>
        <taxon>Clavelinidae</taxon>
        <taxon>Clavelina</taxon>
    </lineage>
</organism>
<gene>
    <name evidence="8" type="ORF">CVLEPA_LOCUS9353</name>
</gene>
<dbReference type="InterPro" id="IPR001024">
    <property type="entry name" value="PLAT/LH2_dom"/>
</dbReference>
<dbReference type="Pfam" id="PF00305">
    <property type="entry name" value="Lipoxygenase"/>
    <property type="match status" value="1"/>
</dbReference>
<protein>
    <submittedName>
        <fullName evidence="8">Uncharacterized protein</fullName>
    </submittedName>
</protein>
<evidence type="ECO:0000313" key="8">
    <source>
        <dbReference type="EMBL" id="CAK8679088.1"/>
    </source>
</evidence>
<feature type="domain" description="PLAT" evidence="6">
    <location>
        <begin position="16"/>
        <end position="135"/>
    </location>
</feature>
<keyword evidence="1" id="KW-0479">Metal-binding</keyword>
<evidence type="ECO:0000259" key="6">
    <source>
        <dbReference type="PROSITE" id="PS50095"/>
    </source>
</evidence>
<keyword evidence="4" id="KW-0443">Lipid metabolism</keyword>
<feature type="domain" description="Lipoxygenase" evidence="7">
    <location>
        <begin position="132"/>
        <end position="691"/>
    </location>
</feature>
<dbReference type="Gene3D" id="2.40.180.10">
    <property type="entry name" value="Catalase core domain"/>
    <property type="match status" value="1"/>
</dbReference>
<evidence type="ECO:0000259" key="7">
    <source>
        <dbReference type="PROSITE" id="PS51393"/>
    </source>
</evidence>
<dbReference type="PROSITE" id="PS50095">
    <property type="entry name" value="PLAT"/>
    <property type="match status" value="1"/>
</dbReference>
<comment type="caution">
    <text evidence="5">Lacks conserved residue(s) required for the propagation of feature annotation.</text>
</comment>
<dbReference type="PROSITE" id="PS00081">
    <property type="entry name" value="LIPOXYGENASE_2"/>
    <property type="match status" value="1"/>
</dbReference>
<evidence type="ECO:0000256" key="3">
    <source>
        <dbReference type="ARBA" id="ARBA00023002"/>
    </source>
</evidence>